<name>A0A1M6LTR4_9BACT</name>
<dbReference type="InterPro" id="IPR013108">
    <property type="entry name" value="Amidohydro_3"/>
</dbReference>
<dbReference type="Pfam" id="PF07969">
    <property type="entry name" value="Amidohydro_3"/>
    <property type="match status" value="1"/>
</dbReference>
<dbReference type="EMBL" id="FQZU01000011">
    <property type="protein sequence ID" value="SHJ74648.1"/>
    <property type="molecule type" value="Genomic_DNA"/>
</dbReference>
<organism evidence="2 3">
    <name type="scientific">Desulfatibacillum alkenivorans DSM 16219</name>
    <dbReference type="NCBI Taxonomy" id="1121393"/>
    <lineage>
        <taxon>Bacteria</taxon>
        <taxon>Pseudomonadati</taxon>
        <taxon>Thermodesulfobacteriota</taxon>
        <taxon>Desulfobacteria</taxon>
        <taxon>Desulfobacterales</taxon>
        <taxon>Desulfatibacillaceae</taxon>
        <taxon>Desulfatibacillum</taxon>
    </lineage>
</organism>
<reference evidence="3" key="1">
    <citation type="submission" date="2016-11" db="EMBL/GenBank/DDBJ databases">
        <authorList>
            <person name="Varghese N."/>
            <person name="Submissions S."/>
        </authorList>
    </citation>
    <scope>NUCLEOTIDE SEQUENCE [LARGE SCALE GENOMIC DNA]</scope>
    <source>
        <strain evidence="3">DSM 16219</strain>
    </source>
</reference>
<dbReference type="Gene3D" id="2.30.40.10">
    <property type="entry name" value="Urease, subunit C, domain 1"/>
    <property type="match status" value="1"/>
</dbReference>
<dbReference type="Proteomes" id="UP000183994">
    <property type="component" value="Unassembled WGS sequence"/>
</dbReference>
<dbReference type="AlphaFoldDB" id="A0A1M6LTR4"/>
<accession>A0A1M6LTR4</accession>
<dbReference type="CDD" id="cd01300">
    <property type="entry name" value="YtcJ_like"/>
    <property type="match status" value="1"/>
</dbReference>
<dbReference type="InterPro" id="IPR033932">
    <property type="entry name" value="YtcJ-like"/>
</dbReference>
<dbReference type="Gene3D" id="3.10.310.70">
    <property type="match status" value="1"/>
</dbReference>
<dbReference type="RefSeq" id="WP_083610946.1">
    <property type="nucleotide sequence ID" value="NZ_FQZU01000011.1"/>
</dbReference>
<protein>
    <recommendedName>
        <fullName evidence="1">Amidohydrolase 3 domain-containing protein</fullName>
    </recommendedName>
</protein>
<dbReference type="STRING" id="1121393.SAMN02745216_02185"/>
<evidence type="ECO:0000313" key="2">
    <source>
        <dbReference type="EMBL" id="SHJ74648.1"/>
    </source>
</evidence>
<dbReference type="PANTHER" id="PTHR22642:SF2">
    <property type="entry name" value="PROTEIN LONG AFTER FAR-RED 3"/>
    <property type="match status" value="1"/>
</dbReference>
<dbReference type="Gene3D" id="3.20.20.140">
    <property type="entry name" value="Metal-dependent hydrolases"/>
    <property type="match status" value="1"/>
</dbReference>
<evidence type="ECO:0000313" key="3">
    <source>
        <dbReference type="Proteomes" id="UP000183994"/>
    </source>
</evidence>
<feature type="domain" description="Amidohydrolase 3" evidence="1">
    <location>
        <begin position="95"/>
        <end position="597"/>
    </location>
</feature>
<keyword evidence="3" id="KW-1185">Reference proteome</keyword>
<evidence type="ECO:0000259" key="1">
    <source>
        <dbReference type="Pfam" id="PF07969"/>
    </source>
</evidence>
<gene>
    <name evidence="2" type="ORF">SAMN02745216_02185</name>
</gene>
<dbReference type="InterPro" id="IPR032466">
    <property type="entry name" value="Metal_Hydrolase"/>
</dbReference>
<proteinExistence type="predicted"/>
<dbReference type="SUPFAM" id="SSF51556">
    <property type="entry name" value="Metallo-dependent hydrolases"/>
    <property type="match status" value="1"/>
</dbReference>
<dbReference type="InterPro" id="IPR011059">
    <property type="entry name" value="Metal-dep_hydrolase_composite"/>
</dbReference>
<dbReference type="SUPFAM" id="SSF51338">
    <property type="entry name" value="Composite domain of metallo-dependent hydrolases"/>
    <property type="match status" value="1"/>
</dbReference>
<dbReference type="PANTHER" id="PTHR22642">
    <property type="entry name" value="IMIDAZOLONEPROPIONASE"/>
    <property type="match status" value="1"/>
</dbReference>
<sequence length="602" mass="66676">MNHTSNGTAPSPIARKNRRTPYLKALLLMTALALILSSAGCFSAKNASTLYFGGDILTMSENGPESIEAVLVKNGKIAALGSQETVLAQKEPNTELVDLQGNTLMPGFIAVHTHPDLSAYLYSFTDLSGFTNNTPDEVWAKLRDAVANAEKGEWLFCKGFDPMLVHGLKAPTIQELDAMAPDNPVLIMAQSLHSAWANSPAFQEVGITPDTPAPAVGSYYEKDENGKLTGFIAEVQAIAPFGNAAVKHFNIKQNVVEVYKEYMSRGITSITAMGMFAKDKKPFMLYEYLSTDHPKYLHRALDLVGLLPNKTPTVRHFVYIKHDTPFLIPDQVENGDDFFKVVGVKLWYDGSPYTGSMYLKEPYLESDLTQNGLGLPRNHRGEPVIPKDEFYNALKTWHDKGWQLSIHSQGDQSTKEVLDMLKQAMAETGKQDHRHRIEHGVLLPPELLGEMKQMNMAPSFHINHIYYYGEALRDDILGEARAEKMLPVHSAMAEGLTCSLHADAPMYPEDPLSLLQTAVTRKTKSGQVIGAKEKITVLEGLKALTIDSAWQLHMEDKIGSIEPGKYADFVILDANPLKIDPENLRDVQVLATIVNGVETWKK</sequence>
<dbReference type="OrthoDB" id="5485695at2"/>
<dbReference type="GO" id="GO:0016810">
    <property type="term" value="F:hydrolase activity, acting on carbon-nitrogen (but not peptide) bonds"/>
    <property type="evidence" value="ECO:0007669"/>
    <property type="project" value="InterPro"/>
</dbReference>